<reference evidence="2 3" key="1">
    <citation type="journal article" date="2020" name="Fungal Divers.">
        <title>Resolving the Mortierellaceae phylogeny through synthesis of multi-gene phylogenetics and phylogenomics.</title>
        <authorList>
            <person name="Vandepol N."/>
            <person name="Liber J."/>
            <person name="Desiro A."/>
            <person name="Na H."/>
            <person name="Kennedy M."/>
            <person name="Barry K."/>
            <person name="Grigoriev I.V."/>
            <person name="Miller A.N."/>
            <person name="O'Donnell K."/>
            <person name="Stajich J.E."/>
            <person name="Bonito G."/>
        </authorList>
    </citation>
    <scope>NUCLEOTIDE SEQUENCE [LARGE SCALE GENOMIC DNA]</scope>
    <source>
        <strain evidence="2 3">AD045</strain>
    </source>
</reference>
<name>A0ABQ7JM89_9FUNG</name>
<feature type="compositionally biased region" description="Basic and acidic residues" evidence="1">
    <location>
        <begin position="168"/>
        <end position="178"/>
    </location>
</feature>
<keyword evidence="3" id="KW-1185">Reference proteome</keyword>
<dbReference type="Proteomes" id="UP001194696">
    <property type="component" value="Unassembled WGS sequence"/>
</dbReference>
<accession>A0ABQ7JM89</accession>
<proteinExistence type="predicted"/>
<comment type="caution">
    <text evidence="2">The sequence shown here is derived from an EMBL/GenBank/DDBJ whole genome shotgun (WGS) entry which is preliminary data.</text>
</comment>
<protein>
    <submittedName>
        <fullName evidence="2">Uncharacterized protein</fullName>
    </submittedName>
</protein>
<evidence type="ECO:0000256" key="1">
    <source>
        <dbReference type="SAM" id="MobiDB-lite"/>
    </source>
</evidence>
<feature type="region of interest" description="Disordered" evidence="1">
    <location>
        <begin position="91"/>
        <end position="205"/>
    </location>
</feature>
<organism evidence="2 3">
    <name type="scientific">Linnemannia gamsii</name>
    <dbReference type="NCBI Taxonomy" id="64522"/>
    <lineage>
        <taxon>Eukaryota</taxon>
        <taxon>Fungi</taxon>
        <taxon>Fungi incertae sedis</taxon>
        <taxon>Mucoromycota</taxon>
        <taxon>Mortierellomycotina</taxon>
        <taxon>Mortierellomycetes</taxon>
        <taxon>Mortierellales</taxon>
        <taxon>Mortierellaceae</taxon>
        <taxon>Linnemannia</taxon>
    </lineage>
</organism>
<gene>
    <name evidence="2" type="ORF">BGZ96_001454</name>
</gene>
<evidence type="ECO:0000313" key="2">
    <source>
        <dbReference type="EMBL" id="KAG0280734.1"/>
    </source>
</evidence>
<evidence type="ECO:0000313" key="3">
    <source>
        <dbReference type="Proteomes" id="UP001194696"/>
    </source>
</evidence>
<feature type="compositionally biased region" description="Basic and acidic residues" evidence="1">
    <location>
        <begin position="100"/>
        <end position="115"/>
    </location>
</feature>
<sequence length="205" mass="22383">METSKRLTRSQNNESFRHHPTFSFMTALLFTFSLLLLSALITPSLAFPVTLEPRRNPLTIGLGLRGGGIGLNLGGNSLLNFHHRPRNLDKRASLEPGAKAAEKEEVVSSVLEKRSILTGPPTSGAEAESGDTAGGDRLLGDPGRGKYYIRPPSESGPLNDDSESGSVLEKRRLVENRKRQYTPGKSPRSGGNYKNGDPFSRRKKE</sequence>
<dbReference type="EMBL" id="JAAAIM010001240">
    <property type="protein sequence ID" value="KAG0280734.1"/>
    <property type="molecule type" value="Genomic_DNA"/>
</dbReference>